<feature type="region of interest" description="Disordered" evidence="1">
    <location>
        <begin position="308"/>
        <end position="336"/>
    </location>
</feature>
<dbReference type="RefSeq" id="WP_188434384.1">
    <property type="nucleotide sequence ID" value="NZ_BMDN01000002.1"/>
</dbReference>
<organism evidence="3 4">
    <name type="scientific">Agromyces flavus</name>
    <dbReference type="NCBI Taxonomy" id="589382"/>
    <lineage>
        <taxon>Bacteria</taxon>
        <taxon>Bacillati</taxon>
        <taxon>Actinomycetota</taxon>
        <taxon>Actinomycetes</taxon>
        <taxon>Micrococcales</taxon>
        <taxon>Microbacteriaceae</taxon>
        <taxon>Agromyces</taxon>
    </lineage>
</organism>
<reference evidence="4" key="1">
    <citation type="submission" date="2016-10" db="EMBL/GenBank/DDBJ databases">
        <authorList>
            <person name="Varghese N."/>
            <person name="Submissions S."/>
        </authorList>
    </citation>
    <scope>NUCLEOTIDE SEQUENCE [LARGE SCALE GENOMIC DNA]</scope>
    <source>
        <strain evidence="4">CPCC 202695</strain>
    </source>
</reference>
<evidence type="ECO:0000313" key="3">
    <source>
        <dbReference type="EMBL" id="SDT34390.1"/>
    </source>
</evidence>
<dbReference type="STRING" id="589382.SAMN04489721_3224"/>
<sequence>MHTAARLGLFAAGAAAVFTVALVAAPLIIPADASAAWTSNEDEHMDTTEVGHGAHAGAAASGSAPIAAADVRGLSVSQRGYTLAALGAPTAADEAGEISFAIADASGAPLTAYQTAHEKRLHLIVVRTDGAHFRHVHPELADDGTWTVPFTFDAAGTYRVFADFVPAALAETVTLTSTVEVAGAFAPEPRTADSTTATVDGITVELAGDLAAGAERELTFTVTRGGEPVTTLEPYLGAYGHLVALRQGDLAYLHVHPMGEPGDGVTDPGPEIAFMATAPTAGRYLLYLDLQLDGRVLSVPFVLTATGEATDGADGGGHDDEASLKPAEPAHAEEHG</sequence>
<evidence type="ECO:0008006" key="6">
    <source>
        <dbReference type="Google" id="ProtNLM"/>
    </source>
</evidence>
<evidence type="ECO:0000313" key="5">
    <source>
        <dbReference type="Proteomes" id="UP000893823"/>
    </source>
</evidence>
<dbReference type="EMBL" id="LT629755">
    <property type="protein sequence ID" value="SDT34390.1"/>
    <property type="molecule type" value="Genomic_DNA"/>
</dbReference>
<evidence type="ECO:0000256" key="1">
    <source>
        <dbReference type="SAM" id="MobiDB-lite"/>
    </source>
</evidence>
<feature type="compositionally biased region" description="Basic and acidic residues" evidence="1">
    <location>
        <begin position="316"/>
        <end position="336"/>
    </location>
</feature>
<reference evidence="3" key="2">
    <citation type="submission" date="2016-10" db="EMBL/GenBank/DDBJ databases">
        <authorList>
            <person name="de Groot N.N."/>
        </authorList>
    </citation>
    <scope>NUCLEOTIDE SEQUENCE [LARGE SCALE GENOMIC DNA]</scope>
    <source>
        <strain evidence="3">CPCC 202695</strain>
    </source>
</reference>
<name>A0A1H1ZL46_9MICO</name>
<keyword evidence="5" id="KW-1185">Reference proteome</keyword>
<reference evidence="2" key="3">
    <citation type="submission" date="2022-06" db="EMBL/GenBank/DDBJ databases">
        <title>Genomic Encyclopedia of Type Strains, Phase III (KMG-III): the genomes of soil and plant-associated and newly described type strains.</title>
        <authorList>
            <person name="Whitman W."/>
        </authorList>
    </citation>
    <scope>NUCLEOTIDE SEQUENCE</scope>
    <source>
        <strain evidence="2">CPCC 202695</strain>
    </source>
</reference>
<accession>A0A1H1ZL46</accession>
<dbReference type="Proteomes" id="UP000199482">
    <property type="component" value="Chromosome I"/>
</dbReference>
<proteinExistence type="predicted"/>
<protein>
    <recommendedName>
        <fullName evidence="6">Heavy-metal-associated domain-containing protein</fullName>
    </recommendedName>
</protein>
<evidence type="ECO:0000313" key="2">
    <source>
        <dbReference type="EMBL" id="MCP2367145.1"/>
    </source>
</evidence>
<gene>
    <name evidence="2" type="ORF">BCL57_001299</name>
    <name evidence="3" type="ORF">SAMN04489721_3224</name>
</gene>
<evidence type="ECO:0000313" key="4">
    <source>
        <dbReference type="Proteomes" id="UP000199482"/>
    </source>
</evidence>
<dbReference type="AlphaFoldDB" id="A0A1H1ZL46"/>
<dbReference type="Proteomes" id="UP000893823">
    <property type="component" value="Unassembled WGS sequence"/>
</dbReference>
<dbReference type="EMBL" id="SODL02000002">
    <property type="protein sequence ID" value="MCP2367145.1"/>
    <property type="molecule type" value="Genomic_DNA"/>
</dbReference>